<dbReference type="SMART" id="SM00320">
    <property type="entry name" value="WD40"/>
    <property type="match status" value="3"/>
</dbReference>
<dbReference type="PROSITE" id="PS50082">
    <property type="entry name" value="WD_REPEATS_2"/>
    <property type="match status" value="1"/>
</dbReference>
<accession>A0A0V0R0N7</accession>
<dbReference type="InterPro" id="IPR001680">
    <property type="entry name" value="WD40_rpt"/>
</dbReference>
<dbReference type="OrthoDB" id="290636at2759"/>
<sequence length="317" mass="37070">MDTRNFRHLNHINISDPNNITNFVGFLSDKDKNYENLSTNDENLSESPEFYNYLNDYQYQQELDQCNKMETDDEGQNLGNYNDLFQANDQYHNNKIPIECIVQERQNLKNTIINDLSVKLMTGSNDNYLKIFDLEKSKEIAKYKFQTAPNVGEYNHKKQLIAVQCDQMETEIMDARTLKPAFQLVGHEDYGFSVDWNKDGYTVATGNQDGTVRIFDIRKTNKCVKIIQGELGHTCCVKYTDQHLIVGESIDYLHIFDLQRDYQQQKIDFFGELNGVSVIQDQLFFGVDIKEFDGIFQYKLKNQCEEIDILKDQQLFI</sequence>
<dbReference type="InterPro" id="IPR036322">
    <property type="entry name" value="WD40_repeat_dom_sf"/>
</dbReference>
<feature type="repeat" description="WD" evidence="1">
    <location>
        <begin position="184"/>
        <end position="218"/>
    </location>
</feature>
<comment type="caution">
    <text evidence="2">The sequence shown here is derived from an EMBL/GenBank/DDBJ whole genome shotgun (WGS) entry which is preliminary data.</text>
</comment>
<organism evidence="2 3">
    <name type="scientific">Pseudocohnilembus persalinus</name>
    <name type="common">Ciliate</name>
    <dbReference type="NCBI Taxonomy" id="266149"/>
    <lineage>
        <taxon>Eukaryota</taxon>
        <taxon>Sar</taxon>
        <taxon>Alveolata</taxon>
        <taxon>Ciliophora</taxon>
        <taxon>Intramacronucleata</taxon>
        <taxon>Oligohymenophorea</taxon>
        <taxon>Scuticociliatia</taxon>
        <taxon>Philasterida</taxon>
        <taxon>Pseudocohnilembidae</taxon>
        <taxon>Pseudocohnilembus</taxon>
    </lineage>
</organism>
<dbReference type="Pfam" id="PF00400">
    <property type="entry name" value="WD40"/>
    <property type="match status" value="1"/>
</dbReference>
<dbReference type="InParanoid" id="A0A0V0R0N7"/>
<dbReference type="SUPFAM" id="SSF50978">
    <property type="entry name" value="WD40 repeat-like"/>
    <property type="match status" value="1"/>
</dbReference>
<dbReference type="EMBL" id="LDAU01000078">
    <property type="protein sequence ID" value="KRX07866.1"/>
    <property type="molecule type" value="Genomic_DNA"/>
</dbReference>
<protein>
    <submittedName>
        <fullName evidence="2">WD40-repeat-containing domain</fullName>
    </submittedName>
</protein>
<evidence type="ECO:0000256" key="1">
    <source>
        <dbReference type="PROSITE-ProRule" id="PRU00221"/>
    </source>
</evidence>
<proteinExistence type="predicted"/>
<name>A0A0V0R0N7_PSEPJ</name>
<dbReference type="PANTHER" id="PTHR43991">
    <property type="entry name" value="WD REPEAT PROTEIN (AFU_ORTHOLOGUE AFUA_8G05640)-RELATED"/>
    <property type="match status" value="1"/>
</dbReference>
<keyword evidence="3" id="KW-1185">Reference proteome</keyword>
<dbReference type="AlphaFoldDB" id="A0A0V0R0N7"/>
<dbReference type="InterPro" id="IPR015943">
    <property type="entry name" value="WD40/YVTN_repeat-like_dom_sf"/>
</dbReference>
<dbReference type="Proteomes" id="UP000054937">
    <property type="component" value="Unassembled WGS sequence"/>
</dbReference>
<dbReference type="PROSITE" id="PS50294">
    <property type="entry name" value="WD_REPEATS_REGION"/>
    <property type="match status" value="1"/>
</dbReference>
<gene>
    <name evidence="2" type="ORF">PPERSA_10254</name>
</gene>
<keyword evidence="1" id="KW-0853">WD repeat</keyword>
<dbReference type="PANTHER" id="PTHR43991:SF12">
    <property type="entry name" value="WD REPEAT PROTEIN (AFU_ORTHOLOGUE AFUA_8G05640)"/>
    <property type="match status" value="1"/>
</dbReference>
<reference evidence="2 3" key="1">
    <citation type="journal article" date="2015" name="Sci. Rep.">
        <title>Genome of the facultative scuticociliatosis pathogen Pseudocohnilembus persalinus provides insight into its virulence through horizontal gene transfer.</title>
        <authorList>
            <person name="Xiong J."/>
            <person name="Wang G."/>
            <person name="Cheng J."/>
            <person name="Tian M."/>
            <person name="Pan X."/>
            <person name="Warren A."/>
            <person name="Jiang C."/>
            <person name="Yuan D."/>
            <person name="Miao W."/>
        </authorList>
    </citation>
    <scope>NUCLEOTIDE SEQUENCE [LARGE SCALE GENOMIC DNA]</scope>
    <source>
        <strain evidence="2">36N120E</strain>
    </source>
</reference>
<evidence type="ECO:0000313" key="2">
    <source>
        <dbReference type="EMBL" id="KRX07866.1"/>
    </source>
</evidence>
<evidence type="ECO:0000313" key="3">
    <source>
        <dbReference type="Proteomes" id="UP000054937"/>
    </source>
</evidence>
<dbReference type="Gene3D" id="2.130.10.10">
    <property type="entry name" value="YVTN repeat-like/Quinoprotein amine dehydrogenase"/>
    <property type="match status" value="1"/>
</dbReference>